<dbReference type="GO" id="GO:0005634">
    <property type="term" value="C:nucleus"/>
    <property type="evidence" value="ECO:0007669"/>
    <property type="project" value="UniProtKB-SubCell"/>
</dbReference>
<feature type="compositionally biased region" description="Acidic residues" evidence="8">
    <location>
        <begin position="577"/>
        <end position="590"/>
    </location>
</feature>
<dbReference type="InterPro" id="IPR036910">
    <property type="entry name" value="HMG_box_dom_sf"/>
</dbReference>
<protein>
    <submittedName>
        <fullName evidence="10">High mobility group protein DSP1</fullName>
    </submittedName>
</protein>
<keyword evidence="4" id="KW-0677">Repeat</keyword>
<evidence type="ECO:0000259" key="9">
    <source>
        <dbReference type="PROSITE" id="PS50118"/>
    </source>
</evidence>
<dbReference type="Pfam" id="PF09011">
    <property type="entry name" value="HMG_box_2"/>
    <property type="match status" value="1"/>
</dbReference>
<dbReference type="SUPFAM" id="SSF48371">
    <property type="entry name" value="ARM repeat"/>
    <property type="match status" value="1"/>
</dbReference>
<dbReference type="InterPro" id="IPR050342">
    <property type="entry name" value="HMGB"/>
</dbReference>
<evidence type="ECO:0000256" key="3">
    <source>
        <dbReference type="ARBA" id="ARBA00008774"/>
    </source>
</evidence>
<evidence type="ECO:0000313" key="10">
    <source>
        <dbReference type="EMBL" id="OQV16312.1"/>
    </source>
</evidence>
<evidence type="ECO:0000256" key="2">
    <source>
        <dbReference type="ARBA" id="ARBA00006712"/>
    </source>
</evidence>
<dbReference type="PROSITE" id="PS50118">
    <property type="entry name" value="HMG_BOX_2"/>
    <property type="match status" value="2"/>
</dbReference>
<comment type="similarity">
    <text evidence="3">Belongs to the HMGB family.</text>
</comment>
<evidence type="ECO:0000256" key="7">
    <source>
        <dbReference type="PROSITE-ProRule" id="PRU00267"/>
    </source>
</evidence>
<name>A0A1W0WMA9_HYPEX</name>
<proteinExistence type="inferred from homology"/>
<dbReference type="InterPro" id="IPR009071">
    <property type="entry name" value="HMG_box_dom"/>
</dbReference>
<dbReference type="PANTHER" id="PTHR48112">
    <property type="entry name" value="HIGH MOBILITY GROUP PROTEIN DSP1"/>
    <property type="match status" value="1"/>
</dbReference>
<feature type="domain" description="HMG box" evidence="9">
    <location>
        <begin position="479"/>
        <end position="547"/>
    </location>
</feature>
<dbReference type="InterPro" id="IPR007205">
    <property type="entry name" value="Protein_HGH1_N"/>
</dbReference>
<keyword evidence="5 7" id="KW-0238">DNA-binding</keyword>
<keyword evidence="6 7" id="KW-0539">Nucleus</keyword>
<evidence type="ECO:0000256" key="8">
    <source>
        <dbReference type="SAM" id="MobiDB-lite"/>
    </source>
</evidence>
<organism evidence="10 11">
    <name type="scientific">Hypsibius exemplaris</name>
    <name type="common">Freshwater tardigrade</name>
    <dbReference type="NCBI Taxonomy" id="2072580"/>
    <lineage>
        <taxon>Eukaryota</taxon>
        <taxon>Metazoa</taxon>
        <taxon>Ecdysozoa</taxon>
        <taxon>Tardigrada</taxon>
        <taxon>Eutardigrada</taxon>
        <taxon>Parachela</taxon>
        <taxon>Hypsibioidea</taxon>
        <taxon>Hypsibiidae</taxon>
        <taxon>Hypsibius</taxon>
    </lineage>
</organism>
<dbReference type="PANTHER" id="PTHR48112:SF32">
    <property type="entry name" value="HIGH MOBILITY GROUP PROTEIN B3"/>
    <property type="match status" value="1"/>
</dbReference>
<dbReference type="AlphaFoldDB" id="A0A1W0WMA9"/>
<dbReference type="FunFam" id="1.10.30.10:FF:000006">
    <property type="entry name" value="High mobility group protein B1"/>
    <property type="match status" value="1"/>
</dbReference>
<dbReference type="SMART" id="SM00398">
    <property type="entry name" value="HMG"/>
    <property type="match status" value="2"/>
</dbReference>
<evidence type="ECO:0000256" key="5">
    <source>
        <dbReference type="ARBA" id="ARBA00023125"/>
    </source>
</evidence>
<evidence type="ECO:0000256" key="6">
    <source>
        <dbReference type="ARBA" id="ARBA00023242"/>
    </source>
</evidence>
<reference evidence="11" key="1">
    <citation type="submission" date="2017-01" db="EMBL/GenBank/DDBJ databases">
        <title>Comparative genomics of anhydrobiosis in the tardigrade Hypsibius dujardini.</title>
        <authorList>
            <person name="Yoshida Y."/>
            <person name="Koutsovoulos G."/>
            <person name="Laetsch D."/>
            <person name="Stevens L."/>
            <person name="Kumar S."/>
            <person name="Horikawa D."/>
            <person name="Ishino K."/>
            <person name="Komine S."/>
            <person name="Tomita M."/>
            <person name="Blaxter M."/>
            <person name="Arakawa K."/>
        </authorList>
    </citation>
    <scope>NUCLEOTIDE SEQUENCE [LARGE SCALE GENOMIC DNA]</scope>
    <source>
        <strain evidence="11">Z151</strain>
    </source>
</reference>
<dbReference type="FunFam" id="1.10.30.10:FF:000016">
    <property type="entry name" value="FACT complex subunit SSRP1"/>
    <property type="match status" value="1"/>
</dbReference>
<feature type="region of interest" description="Disordered" evidence="8">
    <location>
        <begin position="550"/>
        <end position="590"/>
    </location>
</feature>
<feature type="domain" description="HMG box" evidence="9">
    <location>
        <begin position="388"/>
        <end position="458"/>
    </location>
</feature>
<accession>A0A1W0WMA9</accession>
<feature type="region of interest" description="Disordered" evidence="8">
    <location>
        <begin position="453"/>
        <end position="478"/>
    </location>
</feature>
<dbReference type="InterPro" id="IPR007206">
    <property type="entry name" value="Protein_HGH1_C"/>
</dbReference>
<evidence type="ECO:0000256" key="1">
    <source>
        <dbReference type="ARBA" id="ARBA00004123"/>
    </source>
</evidence>
<dbReference type="InterPro" id="IPR016024">
    <property type="entry name" value="ARM-type_fold"/>
</dbReference>
<dbReference type="SUPFAM" id="SSF47095">
    <property type="entry name" value="HMG-box"/>
    <property type="match status" value="2"/>
</dbReference>
<dbReference type="CDD" id="cd21978">
    <property type="entry name" value="HMG-box_HMGB_rpt1"/>
    <property type="match status" value="1"/>
</dbReference>
<comment type="similarity">
    <text evidence="2">Belongs to the HGH1 family.</text>
</comment>
<dbReference type="PRINTS" id="PR00886">
    <property type="entry name" value="HIGHMOBLTY12"/>
</dbReference>
<dbReference type="Gene3D" id="1.10.30.10">
    <property type="entry name" value="High mobility group box domain"/>
    <property type="match status" value="2"/>
</dbReference>
<comment type="caution">
    <text evidence="10">The sequence shown here is derived from an EMBL/GenBank/DDBJ whole genome shotgun (WGS) entry which is preliminary data.</text>
</comment>
<dbReference type="OrthoDB" id="1919336at2759"/>
<keyword evidence="11" id="KW-1185">Reference proteome</keyword>
<dbReference type="EMBL" id="MTYJ01000076">
    <property type="protein sequence ID" value="OQV16312.1"/>
    <property type="molecule type" value="Genomic_DNA"/>
</dbReference>
<dbReference type="Proteomes" id="UP000192578">
    <property type="component" value="Unassembled WGS sequence"/>
</dbReference>
<dbReference type="Pfam" id="PF04063">
    <property type="entry name" value="DUF383"/>
    <property type="match status" value="1"/>
</dbReference>
<dbReference type="Pfam" id="PF00505">
    <property type="entry name" value="HMG_box"/>
    <property type="match status" value="1"/>
</dbReference>
<evidence type="ECO:0000313" key="11">
    <source>
        <dbReference type="Proteomes" id="UP000192578"/>
    </source>
</evidence>
<dbReference type="Pfam" id="PF04064">
    <property type="entry name" value="DUF384"/>
    <property type="match status" value="1"/>
</dbReference>
<comment type="subcellular location">
    <subcellularLocation>
        <location evidence="1">Nucleus</location>
    </subcellularLocation>
</comment>
<feature type="DNA-binding region" description="HMG box" evidence="7">
    <location>
        <begin position="388"/>
        <end position="458"/>
    </location>
</feature>
<evidence type="ECO:0000256" key="4">
    <source>
        <dbReference type="ARBA" id="ARBA00022737"/>
    </source>
</evidence>
<gene>
    <name evidence="10" type="ORF">BV898_09620</name>
</gene>
<dbReference type="GO" id="GO:0003677">
    <property type="term" value="F:DNA binding"/>
    <property type="evidence" value="ECO:0007669"/>
    <property type="project" value="UniProtKB-UniRule"/>
</dbReference>
<feature type="DNA-binding region" description="HMG box" evidence="7">
    <location>
        <begin position="479"/>
        <end position="547"/>
    </location>
</feature>
<sequence length="590" mass="66327">MAEAESYAELAQLLKSLPPKHPLVTITLRSLSTATCSTTALTALAEHPGLMNQLIGMLNFTEDSANTVLNQDCLLQVLVNVSSADSWSDEVFAKLREAICLELAAFDQRPLLGNSALLDKMFAILSNLSRRQLDALEVFNRINAEKLRLFVTKFDAANRDPAKSEFQFLPSLFVNLSAVSEFRKVLMDDSRLVIQRLLPFMDTKFPLAVRGAVMRLVRNCTFDSEFHQWLLGPKVSLLSYLLLPLAGPEEFDEEDTDKLPVDLQFLPAEKTREPDADLRVVLLESLLQLCCTEFGRHFLRDHGGYLILREFHKWETNPAVRYACENAVDPLISDEPLDHMKDLKRVDVPDHLVQEFNQINKTLQEPYLSRPGSSSIMARGALKDGDKPRGKMSAYAFFLQICREDHKKKHPNDQVNFAEFSKKCAEKWKGLTDKEKTRFHDLAAGDKARFEKDMAGYVPPEGSGRSGKRKRGKKDPNAPKRALSAFFWFCNDERPKVRAIHSNMAVGDVAKELGKKWALVSAADKVRYEQLAAKDRERYQKEIAEYKASLGLPVKRGPGASAAGPPRKAALPAAQEASDDDDEEEDSDDE</sequence>